<organism evidence="1">
    <name type="scientific">Arundo donax</name>
    <name type="common">Giant reed</name>
    <name type="synonym">Donax arundinaceus</name>
    <dbReference type="NCBI Taxonomy" id="35708"/>
    <lineage>
        <taxon>Eukaryota</taxon>
        <taxon>Viridiplantae</taxon>
        <taxon>Streptophyta</taxon>
        <taxon>Embryophyta</taxon>
        <taxon>Tracheophyta</taxon>
        <taxon>Spermatophyta</taxon>
        <taxon>Magnoliopsida</taxon>
        <taxon>Liliopsida</taxon>
        <taxon>Poales</taxon>
        <taxon>Poaceae</taxon>
        <taxon>PACMAD clade</taxon>
        <taxon>Arundinoideae</taxon>
        <taxon>Arundineae</taxon>
        <taxon>Arundo</taxon>
    </lineage>
</organism>
<proteinExistence type="predicted"/>
<protein>
    <submittedName>
        <fullName evidence="1">Uncharacterized protein</fullName>
    </submittedName>
</protein>
<accession>A0A0A9G3P7</accession>
<evidence type="ECO:0000313" key="1">
    <source>
        <dbReference type="EMBL" id="JAE19097.1"/>
    </source>
</evidence>
<name>A0A0A9G3P7_ARUDO</name>
<dbReference type="EMBL" id="GBRH01178799">
    <property type="protein sequence ID" value="JAE19097.1"/>
    <property type="molecule type" value="Transcribed_RNA"/>
</dbReference>
<dbReference type="AlphaFoldDB" id="A0A0A9G3P7"/>
<sequence>MNSAINASESSWCTWSCRKLSPNCIRRHAIVGSQPSNPFVKSMYSSCRMIHAAERLTID</sequence>
<reference evidence="1" key="2">
    <citation type="journal article" date="2015" name="Data Brief">
        <title>Shoot transcriptome of the giant reed, Arundo donax.</title>
        <authorList>
            <person name="Barrero R.A."/>
            <person name="Guerrero F.D."/>
            <person name="Moolhuijzen P."/>
            <person name="Goolsby J.A."/>
            <person name="Tidwell J."/>
            <person name="Bellgard S.E."/>
            <person name="Bellgard M.I."/>
        </authorList>
    </citation>
    <scope>NUCLEOTIDE SEQUENCE</scope>
    <source>
        <tissue evidence="1">Shoot tissue taken approximately 20 cm above the soil surface</tissue>
    </source>
</reference>
<reference evidence="1" key="1">
    <citation type="submission" date="2014-09" db="EMBL/GenBank/DDBJ databases">
        <authorList>
            <person name="Magalhaes I.L.F."/>
            <person name="Oliveira U."/>
            <person name="Santos F.R."/>
            <person name="Vidigal T.H.D.A."/>
            <person name="Brescovit A.D."/>
            <person name="Santos A.J."/>
        </authorList>
    </citation>
    <scope>NUCLEOTIDE SEQUENCE</scope>
    <source>
        <tissue evidence="1">Shoot tissue taken approximately 20 cm above the soil surface</tissue>
    </source>
</reference>